<comment type="caution">
    <text evidence="12">Lacks conserved residue(s) required for the propagation of feature annotation.</text>
</comment>
<feature type="region of interest" description="Disordered" evidence="14">
    <location>
        <begin position="427"/>
        <end position="464"/>
    </location>
</feature>
<dbReference type="PROSITE" id="PS51864">
    <property type="entry name" value="ASTACIN"/>
    <property type="match status" value="1"/>
</dbReference>
<dbReference type="GO" id="GO:0004222">
    <property type="term" value="F:metalloendopeptidase activity"/>
    <property type="evidence" value="ECO:0007669"/>
    <property type="project" value="UniProtKB-UniRule"/>
</dbReference>
<feature type="signal peptide" evidence="11 13">
    <location>
        <begin position="1"/>
        <end position="19"/>
    </location>
</feature>
<dbReference type="PANTHER" id="PTHR10127">
    <property type="entry name" value="DISCOIDIN, CUB, EGF, LAMININ , AND ZINC METALLOPROTEASE DOMAIN CONTAINING"/>
    <property type="match status" value="1"/>
</dbReference>
<comment type="subcellular location">
    <subcellularLocation>
        <location evidence="1 11">Secreted</location>
    </subcellularLocation>
</comment>
<evidence type="ECO:0000256" key="12">
    <source>
        <dbReference type="PROSITE-ProRule" id="PRU01211"/>
    </source>
</evidence>
<dbReference type="Gene3D" id="3.40.390.10">
    <property type="entry name" value="Collagenase (Catalytic Domain)"/>
    <property type="match status" value="1"/>
</dbReference>
<evidence type="ECO:0000256" key="14">
    <source>
        <dbReference type="SAM" id="MobiDB-lite"/>
    </source>
</evidence>
<keyword evidence="6 12" id="KW-0378">Hydrolase</keyword>
<evidence type="ECO:0000256" key="9">
    <source>
        <dbReference type="ARBA" id="ARBA00023157"/>
    </source>
</evidence>
<comment type="cofactor">
    <cofactor evidence="12 13">
        <name>Zn(2+)</name>
        <dbReference type="ChEBI" id="CHEBI:29105"/>
    </cofactor>
    <text evidence="12 13">Binds 1 zinc ion per subunit.</text>
</comment>
<feature type="active site" evidence="12">
    <location>
        <position position="213"/>
    </location>
</feature>
<dbReference type="PANTHER" id="PTHR10127:SF780">
    <property type="entry name" value="METALLOENDOPEPTIDASE"/>
    <property type="match status" value="1"/>
</dbReference>
<evidence type="ECO:0000313" key="16">
    <source>
        <dbReference type="Proteomes" id="UP000025227"/>
    </source>
</evidence>
<proteinExistence type="predicted"/>
<keyword evidence="16" id="KW-1185">Reference proteome</keyword>
<dbReference type="InterPro" id="IPR017050">
    <property type="entry name" value="Metallopeptidase_nem"/>
</dbReference>
<keyword evidence="5 11" id="KW-0732">Signal</keyword>
<dbReference type="PIRSF" id="PIRSF036365">
    <property type="entry name" value="Astacin_nematoda"/>
    <property type="match status" value="1"/>
</dbReference>
<dbReference type="SUPFAM" id="SSF55486">
    <property type="entry name" value="Metalloproteases ('zincins'), catalytic domain"/>
    <property type="match status" value="1"/>
</dbReference>
<evidence type="ECO:0000256" key="7">
    <source>
        <dbReference type="ARBA" id="ARBA00022833"/>
    </source>
</evidence>
<feature type="chain" id="PRO_5029938585" description="Zinc metalloproteinase" evidence="11 13">
    <location>
        <begin position="20"/>
        <end position="507"/>
    </location>
</feature>
<keyword evidence="8 12" id="KW-0482">Metalloprotease</keyword>
<evidence type="ECO:0000256" key="3">
    <source>
        <dbReference type="ARBA" id="ARBA00022670"/>
    </source>
</evidence>
<dbReference type="InterPro" id="IPR024079">
    <property type="entry name" value="MetalloPept_cat_dom_sf"/>
</dbReference>
<dbReference type="InterPro" id="IPR000742">
    <property type="entry name" value="EGF"/>
</dbReference>
<keyword evidence="3 12" id="KW-0645">Protease</keyword>
<feature type="compositionally biased region" description="Polar residues" evidence="14">
    <location>
        <begin position="453"/>
        <end position="464"/>
    </location>
</feature>
<reference evidence="17" key="1">
    <citation type="submission" date="2020-12" db="UniProtKB">
        <authorList>
            <consortium name="WormBaseParasite"/>
        </authorList>
    </citation>
    <scope>IDENTIFICATION</scope>
    <source>
        <strain evidence="17">MHco3</strain>
    </source>
</reference>
<dbReference type="GO" id="GO:0008270">
    <property type="term" value="F:zinc ion binding"/>
    <property type="evidence" value="ECO:0007669"/>
    <property type="project" value="UniProtKB-UniRule"/>
</dbReference>
<name>A0A7I4YBF9_HAECO</name>
<feature type="binding site" evidence="12">
    <location>
        <position position="216"/>
    </location>
    <ligand>
        <name>Zn(2+)</name>
        <dbReference type="ChEBI" id="CHEBI:29105"/>
        <note>catalytic</note>
    </ligand>
</feature>
<dbReference type="AlphaFoldDB" id="A0A7I4YBF9"/>
<dbReference type="InterPro" id="IPR006026">
    <property type="entry name" value="Peptidase_Metallo"/>
</dbReference>
<organism evidence="16 17">
    <name type="scientific">Haemonchus contortus</name>
    <name type="common">Barber pole worm</name>
    <dbReference type="NCBI Taxonomy" id="6289"/>
    <lineage>
        <taxon>Eukaryota</taxon>
        <taxon>Metazoa</taxon>
        <taxon>Ecdysozoa</taxon>
        <taxon>Nematoda</taxon>
        <taxon>Chromadorea</taxon>
        <taxon>Rhabditida</taxon>
        <taxon>Rhabditina</taxon>
        <taxon>Rhabditomorpha</taxon>
        <taxon>Strongyloidea</taxon>
        <taxon>Trichostrongylidae</taxon>
        <taxon>Haemonchus</taxon>
    </lineage>
</organism>
<keyword evidence="4 12" id="KW-0479">Metal-binding</keyword>
<dbReference type="PRINTS" id="PR00480">
    <property type="entry name" value="ASTACIN"/>
</dbReference>
<dbReference type="WBParaSite" id="HCON_00073420-00001">
    <property type="protein sequence ID" value="HCON_00073420-00001"/>
    <property type="gene ID" value="HCON_00073420"/>
</dbReference>
<dbReference type="GO" id="GO:0018996">
    <property type="term" value="P:molting cycle, collagen and cuticulin-based cuticle"/>
    <property type="evidence" value="ECO:0007669"/>
    <property type="project" value="InterPro"/>
</dbReference>
<protein>
    <recommendedName>
        <fullName evidence="11">Zinc metalloproteinase</fullName>
    </recommendedName>
</protein>
<keyword evidence="10" id="KW-0325">Glycoprotein</keyword>
<feature type="binding site" evidence="12">
    <location>
        <position position="222"/>
    </location>
    <ligand>
        <name>Zn(2+)</name>
        <dbReference type="ChEBI" id="CHEBI:29105"/>
        <note>catalytic</note>
    </ligand>
</feature>
<dbReference type="GO" id="GO:0005576">
    <property type="term" value="C:extracellular region"/>
    <property type="evidence" value="ECO:0007669"/>
    <property type="project" value="UniProtKB-SubCell"/>
</dbReference>
<evidence type="ECO:0000256" key="8">
    <source>
        <dbReference type="ARBA" id="ARBA00023049"/>
    </source>
</evidence>
<feature type="binding site" evidence="12">
    <location>
        <position position="212"/>
    </location>
    <ligand>
        <name>Zn(2+)</name>
        <dbReference type="ChEBI" id="CHEBI:29105"/>
        <note>catalytic</note>
    </ligand>
</feature>
<accession>A0A7I4YBF9</accession>
<keyword evidence="7 12" id="KW-0862">Zinc</keyword>
<evidence type="ECO:0000259" key="15">
    <source>
        <dbReference type="PROSITE" id="PS51864"/>
    </source>
</evidence>
<evidence type="ECO:0000256" key="4">
    <source>
        <dbReference type="ARBA" id="ARBA00022723"/>
    </source>
</evidence>
<dbReference type="InterPro" id="IPR001506">
    <property type="entry name" value="Peptidase_M12A"/>
</dbReference>
<keyword evidence="9" id="KW-1015">Disulfide bond</keyword>
<dbReference type="GO" id="GO:0006508">
    <property type="term" value="P:proteolysis"/>
    <property type="evidence" value="ECO:0007669"/>
    <property type="project" value="UniProtKB-KW"/>
</dbReference>
<evidence type="ECO:0000256" key="2">
    <source>
        <dbReference type="ARBA" id="ARBA00022525"/>
    </source>
</evidence>
<dbReference type="Proteomes" id="UP000025227">
    <property type="component" value="Unplaced"/>
</dbReference>
<sequence length="507" mass="56534">MKFKLLALLLIALVNGAISITDGPFSEKVSKISDMIKGKQNDVLSTLDVNSGKIASLLQELPEIKYDQVNPMGDSLNEVNERSNVDDRLFQSDILLTEKQAKTIISDIDEQVRGSNRTKRQAIADRDGVKLWKTGVNYYFSPSLNSKTKRAFLMGADMWQKYSCINFKHNPYAEDRVKIEYGQGCWSSLGKVGGEQKISLGEGCDVGSIAAHEIGHTIGFWHTMARYDRDSFITLNVGNIKESWLSQFAKQTPQTNDNFNLTYDYENCAGKRSAQCKMGGFPNPNNCSKCVCPGGYAGDLCTERPDEGCGSKLDATEEWKTLTDVLGDYSVRQPLEDFKKCNYWIESPKGTDIIVEIVSLKGHQAVDGCVFTGVEIKTNKNQQLTGFRFCAPQAAGKSFRSSTNRVPIITWNKVFKSETVLRYRHVPAGKPQPSSQVARPSLPRTLPPSPTTVATTTRYPWSPRTVPTKTKTCTKRVDPSCLPYINAGLCFDPRKMQFCPKDCRIIC</sequence>
<dbReference type="Pfam" id="PF01400">
    <property type="entry name" value="Astacin"/>
    <property type="match status" value="1"/>
</dbReference>
<feature type="domain" description="Peptidase M12A" evidence="15">
    <location>
        <begin position="121"/>
        <end position="265"/>
    </location>
</feature>
<evidence type="ECO:0000256" key="10">
    <source>
        <dbReference type="ARBA" id="ARBA00023180"/>
    </source>
</evidence>
<evidence type="ECO:0000256" key="5">
    <source>
        <dbReference type="ARBA" id="ARBA00022729"/>
    </source>
</evidence>
<dbReference type="InterPro" id="IPR034035">
    <property type="entry name" value="Astacin-like_dom"/>
</dbReference>
<dbReference type="PROSITE" id="PS01186">
    <property type="entry name" value="EGF_2"/>
    <property type="match status" value="1"/>
</dbReference>
<keyword evidence="2 11" id="KW-0964">Secreted</keyword>
<evidence type="ECO:0000256" key="13">
    <source>
        <dbReference type="RuleBase" id="RU361183"/>
    </source>
</evidence>
<evidence type="ECO:0000256" key="1">
    <source>
        <dbReference type="ARBA" id="ARBA00004613"/>
    </source>
</evidence>
<dbReference type="SMART" id="SM00235">
    <property type="entry name" value="ZnMc"/>
    <property type="match status" value="1"/>
</dbReference>
<dbReference type="CDD" id="cd04280">
    <property type="entry name" value="ZnMc_astacin_like"/>
    <property type="match status" value="1"/>
</dbReference>
<dbReference type="OrthoDB" id="5819035at2759"/>
<evidence type="ECO:0000256" key="6">
    <source>
        <dbReference type="ARBA" id="ARBA00022801"/>
    </source>
</evidence>
<evidence type="ECO:0000313" key="17">
    <source>
        <dbReference type="WBParaSite" id="HCON_00073420-00001"/>
    </source>
</evidence>
<evidence type="ECO:0000256" key="11">
    <source>
        <dbReference type="PIRNR" id="PIRNR036365"/>
    </source>
</evidence>